<protein>
    <submittedName>
        <fullName evidence="1">Uncharacterized protein</fullName>
    </submittedName>
</protein>
<dbReference type="GeneID" id="29065046"/>
<keyword evidence="2" id="KW-1185">Reference proteome</keyword>
<gene>
    <name evidence="1" type="primary">74</name>
    <name evidence="1" type="ORF">SEA_TWISTER6_74</name>
</gene>
<name>A0A1B3B1S7_9CAUD</name>
<dbReference type="Proteomes" id="UP000201729">
    <property type="component" value="Segment"/>
</dbReference>
<dbReference type="RefSeq" id="YP_009284845.1">
    <property type="nucleotide sequence ID" value="NC_031052.1"/>
</dbReference>
<evidence type="ECO:0000313" key="1">
    <source>
        <dbReference type="EMBL" id="AOE44983.1"/>
    </source>
</evidence>
<reference evidence="1 2" key="1">
    <citation type="submission" date="2016-07" db="EMBL/GenBank/DDBJ databases">
        <authorList>
            <person name="Montgomery M.T."/>
            <person name="Pope W.H."/>
            <person name="Russell D.A."/>
            <person name="Garlena R.A."/>
            <person name="Jacobs-Sera D."/>
            <person name="Hendrix R.W."/>
            <person name="Hatfull G.F."/>
        </authorList>
    </citation>
    <scope>NUCLEOTIDE SEQUENCE [LARGE SCALE GENOMIC DNA]</scope>
</reference>
<evidence type="ECO:0000313" key="2">
    <source>
        <dbReference type="Proteomes" id="UP000201729"/>
    </source>
</evidence>
<proteinExistence type="predicted"/>
<sequence>MSDPRPMDVPLAWTQMKTYVRKVEGRWWVAYAPFVDTAYAMAQVAGTVWQDWWVWWRFDNHADAVEFATGLQRSAP</sequence>
<accession>A0A1B3B1S7</accession>
<dbReference type="OrthoDB" id="34645at10239"/>
<organism evidence="1 2">
    <name type="scientific">Gordonia phage Twister6</name>
    <dbReference type="NCBI Taxonomy" id="1887655"/>
    <lineage>
        <taxon>Viruses</taxon>
        <taxon>Duplodnaviria</taxon>
        <taxon>Heunggongvirae</taxon>
        <taxon>Uroviricota</taxon>
        <taxon>Caudoviricetes</taxon>
        <taxon>Stackebrandtviridae</taxon>
        <taxon>Frickvirinae</taxon>
        <taxon>Wizardvirus</taxon>
        <taxon>Wizardvirus twister6</taxon>
    </lineage>
</organism>
<dbReference type="EMBL" id="KX557286">
    <property type="protein sequence ID" value="AOE44983.1"/>
    <property type="molecule type" value="Genomic_DNA"/>
</dbReference>
<dbReference type="KEGG" id="vg:29065046"/>